<feature type="compositionally biased region" description="Polar residues" evidence="1">
    <location>
        <begin position="547"/>
        <end position="556"/>
    </location>
</feature>
<comment type="caution">
    <text evidence="3">The sequence shown here is derived from an EMBL/GenBank/DDBJ whole genome shotgun (WGS) entry which is preliminary data.</text>
</comment>
<evidence type="ECO:0000259" key="2">
    <source>
        <dbReference type="PROSITE" id="PS50166"/>
    </source>
</evidence>
<dbReference type="InterPro" id="IPR001494">
    <property type="entry name" value="Importin-beta_N"/>
</dbReference>
<feature type="compositionally biased region" description="Polar residues" evidence="1">
    <location>
        <begin position="313"/>
        <end position="324"/>
    </location>
</feature>
<keyword evidence="4" id="KW-1185">Reference proteome</keyword>
<organism evidence="3 4">
    <name type="scientific">Ramalina farinacea</name>
    <dbReference type="NCBI Taxonomy" id="258253"/>
    <lineage>
        <taxon>Eukaryota</taxon>
        <taxon>Fungi</taxon>
        <taxon>Dikarya</taxon>
        <taxon>Ascomycota</taxon>
        <taxon>Pezizomycotina</taxon>
        <taxon>Lecanoromycetes</taxon>
        <taxon>OSLEUM clade</taxon>
        <taxon>Lecanoromycetidae</taxon>
        <taxon>Lecanorales</taxon>
        <taxon>Lecanorineae</taxon>
        <taxon>Ramalinaceae</taxon>
        <taxon>Ramalina</taxon>
    </lineage>
</organism>
<reference evidence="3" key="1">
    <citation type="journal article" date="2023" name="Genome Biol. Evol.">
        <title>First Whole Genome Sequence and Flow Cytometry Genome Size Data for the Lichen-Forming Fungus Ramalina farinacea (Ascomycota).</title>
        <authorList>
            <person name="Llewellyn T."/>
            <person name="Mian S."/>
            <person name="Hill R."/>
            <person name="Leitch I.J."/>
            <person name="Gaya E."/>
        </authorList>
    </citation>
    <scope>NUCLEOTIDE SEQUENCE</scope>
    <source>
        <strain evidence="3">LIQ254RAFAR</strain>
    </source>
</reference>
<proteinExistence type="predicted"/>
<accession>A0AA43QRS2</accession>
<feature type="compositionally biased region" description="Low complexity" evidence="1">
    <location>
        <begin position="474"/>
        <end position="483"/>
    </location>
</feature>
<evidence type="ECO:0000313" key="4">
    <source>
        <dbReference type="Proteomes" id="UP001161017"/>
    </source>
</evidence>
<feature type="region of interest" description="Disordered" evidence="1">
    <location>
        <begin position="296"/>
        <end position="325"/>
    </location>
</feature>
<feature type="region of interest" description="Disordered" evidence="1">
    <location>
        <begin position="547"/>
        <end position="569"/>
    </location>
</feature>
<evidence type="ECO:0000313" key="3">
    <source>
        <dbReference type="EMBL" id="MDI1489185.1"/>
    </source>
</evidence>
<protein>
    <recommendedName>
        <fullName evidence="2">Importin N-terminal domain-containing protein</fullName>
    </recommendedName>
</protein>
<dbReference type="Gene3D" id="1.25.10.10">
    <property type="entry name" value="Leucine-rich Repeat Variant"/>
    <property type="match status" value="1"/>
</dbReference>
<dbReference type="EMBL" id="JAPUFD010000009">
    <property type="protein sequence ID" value="MDI1489185.1"/>
    <property type="molecule type" value="Genomic_DNA"/>
</dbReference>
<sequence>MTATPKHHVAPFGFRDCDLEELAETRLNGREIKNMLNTAWRRASMIKSQVNNNRESLGKDVAGCVASYEWLIPGGWGWHSAPLPTSSLPGSSPNPSTVDVVQEQQEVYKERASTLFQSPINTLGQSDMCVGSRVPWTEVYPAHTRRGVPGQCSQPETERSLAAEVRKTRFGREWEEDEVMVRSDGRRRRSSVGKGNFERLGLAPRNSSAPDPGASVVLRYALSASPLNAQFRFQCWFCGRGGRRHADVLSRWRHDDSSTVFEVNVGTNGFKAIAHEGVLRKSPILTGEMVKITDSFHPGNVGGQRGNGESRYHSGQTSKGQPANRQAAGIALKNSFIAREYNRLKEIQSRWLTSVEPATKATVRQLVLQTLGSKYNHLPQDDDDDFAQIKDFLCKDKICSSQAIHRAFQPVQSQEASLVRSAPAPSPSSSELGQDARKGIWKAFLTAITATPKLHVTPFGLRDCIVEEPKQASPPLNLPTRPRTIPRRRNDGMPNKLAHDIKPMSNDAKKRKADGTPVTSYTNPTASPAQANSGVISAAADIDPTLASQARKQPSKVSDGPTGPAKVPRKVKANKELEVVIGGISHIIGRNRSLVYDFIEISSWNGVLVRPILII</sequence>
<feature type="region of interest" description="Disordered" evidence="1">
    <location>
        <begin position="471"/>
        <end position="530"/>
    </location>
</feature>
<dbReference type="GO" id="GO:0031267">
    <property type="term" value="F:small GTPase binding"/>
    <property type="evidence" value="ECO:0007669"/>
    <property type="project" value="InterPro"/>
</dbReference>
<dbReference type="GO" id="GO:0005634">
    <property type="term" value="C:nucleus"/>
    <property type="evidence" value="ECO:0007669"/>
    <property type="project" value="UniProtKB-ARBA"/>
</dbReference>
<dbReference type="Proteomes" id="UP001161017">
    <property type="component" value="Unassembled WGS sequence"/>
</dbReference>
<dbReference type="GO" id="GO:0006886">
    <property type="term" value="P:intracellular protein transport"/>
    <property type="evidence" value="ECO:0007669"/>
    <property type="project" value="InterPro"/>
</dbReference>
<dbReference type="InterPro" id="IPR011989">
    <property type="entry name" value="ARM-like"/>
</dbReference>
<dbReference type="AlphaFoldDB" id="A0AA43QRS2"/>
<gene>
    <name evidence="3" type="ORF">OHK93_008463</name>
</gene>
<feature type="domain" description="Importin N-terminal" evidence="2">
    <location>
        <begin position="325"/>
        <end position="373"/>
    </location>
</feature>
<feature type="compositionally biased region" description="Polar residues" evidence="1">
    <location>
        <begin position="517"/>
        <end position="530"/>
    </location>
</feature>
<dbReference type="PROSITE" id="PS50166">
    <property type="entry name" value="IMPORTIN_B_NT"/>
    <property type="match status" value="1"/>
</dbReference>
<name>A0AA43QRS2_9LECA</name>
<feature type="region of interest" description="Disordered" evidence="1">
    <location>
        <begin position="185"/>
        <end position="211"/>
    </location>
</feature>
<evidence type="ECO:0000256" key="1">
    <source>
        <dbReference type="SAM" id="MobiDB-lite"/>
    </source>
</evidence>